<dbReference type="KEGG" id="scia:HUG15_19780"/>
<dbReference type="Proteomes" id="UP000595823">
    <property type="component" value="Chromosome"/>
</dbReference>
<evidence type="ECO:0000313" key="1">
    <source>
        <dbReference type="EMBL" id="QQK77602.1"/>
    </source>
</evidence>
<protein>
    <submittedName>
        <fullName evidence="1">Uncharacterized protein</fullName>
    </submittedName>
</protein>
<sequence length="52" mass="6013">MPSESKTIKEAVEKIKKETIQGQQSIQAVIIRFGRQFQEKETDMNTQLFVIS</sequence>
<evidence type="ECO:0000313" key="2">
    <source>
        <dbReference type="Proteomes" id="UP000595823"/>
    </source>
</evidence>
<dbReference type="AlphaFoldDB" id="A0A7T6Z6A7"/>
<proteinExistence type="predicted"/>
<gene>
    <name evidence="1" type="ORF">HUG15_19780</name>
</gene>
<organism evidence="1 2">
    <name type="scientific">Salicibibacter cibarius</name>
    <dbReference type="NCBI Taxonomy" id="2743000"/>
    <lineage>
        <taxon>Bacteria</taxon>
        <taxon>Bacillati</taxon>
        <taxon>Bacillota</taxon>
        <taxon>Bacilli</taxon>
        <taxon>Bacillales</taxon>
        <taxon>Bacillaceae</taxon>
        <taxon>Salicibibacter</taxon>
    </lineage>
</organism>
<dbReference type="EMBL" id="CP054705">
    <property type="protein sequence ID" value="QQK77602.1"/>
    <property type="molecule type" value="Genomic_DNA"/>
</dbReference>
<dbReference type="RefSeq" id="WP_200125066.1">
    <property type="nucleotide sequence ID" value="NZ_CP054705.1"/>
</dbReference>
<reference evidence="1 2" key="1">
    <citation type="submission" date="2020-06" db="EMBL/GenBank/DDBJ databases">
        <title>Genomic analysis of Salicibibacter sp. NKC5-3.</title>
        <authorList>
            <person name="Oh Y.J."/>
        </authorList>
    </citation>
    <scope>NUCLEOTIDE SEQUENCE [LARGE SCALE GENOMIC DNA]</scope>
    <source>
        <strain evidence="1 2">NKC5-3</strain>
    </source>
</reference>
<name>A0A7T6Z6A7_9BACI</name>
<accession>A0A7T6Z6A7</accession>
<keyword evidence="2" id="KW-1185">Reference proteome</keyword>